<reference evidence="2 3" key="1">
    <citation type="submission" date="2010-01" db="EMBL/GenBank/DDBJ databases">
        <authorList>
            <person name="Muzny D."/>
            <person name="Qin X."/>
            <person name="Deng J."/>
            <person name="Jiang H."/>
            <person name="Liu Y."/>
            <person name="Qu J."/>
            <person name="Song X.-Z."/>
            <person name="Zhang L."/>
            <person name="Thornton R."/>
            <person name="Coyle M."/>
            <person name="Francisco L."/>
            <person name="Jackson L."/>
            <person name="Javaid M."/>
            <person name="Korchina V."/>
            <person name="Kovar C."/>
            <person name="Mata R."/>
            <person name="Mathew T."/>
            <person name="Ngo R."/>
            <person name="Nguyen L."/>
            <person name="Nguyen N."/>
            <person name="Okwuonu G."/>
            <person name="Ongeri F."/>
            <person name="Pham C."/>
            <person name="Simmons D."/>
            <person name="Wilczek-Boney K."/>
            <person name="Hale W."/>
            <person name="Jakkamsetti A."/>
            <person name="Pham P."/>
            <person name="Ruth R."/>
            <person name="San Lucas F."/>
            <person name="Warren J."/>
            <person name="Zhang J."/>
            <person name="Zhao Z."/>
            <person name="Zhou C."/>
            <person name="Zhu D."/>
            <person name="Lee S."/>
            <person name="Bess C."/>
            <person name="Blankenburg K."/>
            <person name="Forbes L."/>
            <person name="Fu Q."/>
            <person name="Gubbala S."/>
            <person name="Hirani K."/>
            <person name="Jayaseelan J.C."/>
            <person name="Lara F."/>
            <person name="Munidasa M."/>
            <person name="Palculict T."/>
            <person name="Patil S."/>
            <person name="Pu L.-L."/>
            <person name="Saada N."/>
            <person name="Tang L."/>
            <person name="Weissenberger G."/>
            <person name="Zhu Y."/>
            <person name="Hemphill L."/>
            <person name="Shang Y."/>
            <person name="Youmans B."/>
            <person name="Ayvaz T."/>
            <person name="Ross M."/>
            <person name="Santibanez J."/>
            <person name="Aqrawi P."/>
            <person name="Gross S."/>
            <person name="Joshi V."/>
            <person name="Fowler G."/>
            <person name="Nazareth L."/>
            <person name="Reid J."/>
            <person name="Worley K."/>
            <person name="Petrosino J."/>
            <person name="Highlander S."/>
            <person name="Gibbs R."/>
        </authorList>
    </citation>
    <scope>NUCLEOTIDE SEQUENCE [LARGE SCALE GENOMIC DNA]</scope>
    <source>
        <strain evidence="2 3">DSM 4582</strain>
    </source>
</reference>
<dbReference type="HOGENOM" id="CLU_3257735_0_0_6"/>
<evidence type="ECO:0000313" key="3">
    <source>
        <dbReference type="Proteomes" id="UP000005723"/>
    </source>
</evidence>
<keyword evidence="3" id="KW-1185">Reference proteome</keyword>
<dbReference type="AlphaFoldDB" id="D4E074"/>
<gene>
    <name evidence="2" type="ORF">HMPREF0758_1574</name>
</gene>
<sequence length="42" mass="5081">MSLPLRAWLMGLTALMLIWEMFQQLIWLLLIQPLYGRLSEYQ</sequence>
<accession>D4E074</accession>
<keyword evidence="1" id="KW-0472">Membrane</keyword>
<keyword evidence="1" id="KW-0812">Transmembrane</keyword>
<feature type="transmembrane region" description="Helical" evidence="1">
    <location>
        <begin position="7"/>
        <end position="30"/>
    </location>
</feature>
<evidence type="ECO:0000256" key="1">
    <source>
        <dbReference type="SAM" id="Phobius"/>
    </source>
</evidence>
<dbReference type="Proteomes" id="UP000005723">
    <property type="component" value="Unassembled WGS sequence"/>
</dbReference>
<protein>
    <submittedName>
        <fullName evidence="2">Uncharacterized protein</fullName>
    </submittedName>
</protein>
<organism evidence="2 3">
    <name type="scientific">Serratia odorifera DSM 4582</name>
    <dbReference type="NCBI Taxonomy" id="667129"/>
    <lineage>
        <taxon>Bacteria</taxon>
        <taxon>Pseudomonadati</taxon>
        <taxon>Pseudomonadota</taxon>
        <taxon>Gammaproteobacteria</taxon>
        <taxon>Enterobacterales</taxon>
        <taxon>Yersiniaceae</taxon>
        <taxon>Serratia</taxon>
    </lineage>
</organism>
<evidence type="ECO:0000313" key="2">
    <source>
        <dbReference type="EMBL" id="EFE96715.1"/>
    </source>
</evidence>
<keyword evidence="1" id="KW-1133">Transmembrane helix</keyword>
<comment type="caution">
    <text evidence="2">The sequence shown here is derived from an EMBL/GenBank/DDBJ whole genome shotgun (WGS) entry which is preliminary data.</text>
</comment>
<name>D4E074_SEROD</name>
<proteinExistence type="predicted"/>
<dbReference type="EMBL" id="ADBY01000026">
    <property type="protein sequence ID" value="EFE96715.1"/>
    <property type="molecule type" value="Genomic_DNA"/>
</dbReference>